<dbReference type="Pfam" id="PF00067">
    <property type="entry name" value="p450"/>
    <property type="match status" value="1"/>
</dbReference>
<evidence type="ECO:0000313" key="9">
    <source>
        <dbReference type="Proteomes" id="UP000288351"/>
    </source>
</evidence>
<dbReference type="InterPro" id="IPR002397">
    <property type="entry name" value="Cyt_P450_B"/>
</dbReference>
<dbReference type="GO" id="GO:0020037">
    <property type="term" value="F:heme binding"/>
    <property type="evidence" value="ECO:0007669"/>
    <property type="project" value="InterPro"/>
</dbReference>
<dbReference type="GO" id="GO:0005506">
    <property type="term" value="F:iron ion binding"/>
    <property type="evidence" value="ECO:0007669"/>
    <property type="project" value="InterPro"/>
</dbReference>
<keyword evidence="5 7" id="KW-0408">Iron</keyword>
<sequence>MPHTTIPDFPLDRAPGCPFDPPPHYAALRAQAPLVRVRIWDGQTPWLVTRHEDQRAVLADPRFSADPSRPGFPAPTAGFKAQGREEVQALSMQDDPEHARQRRMLIGRFTVKQVTAMTPRLVQIIDDLLDRMEAAGPPTDLVAAFALPMPSLVISELLGVPQQDHALFQRTAGTLISRESTVQEFAAARTELADFLGDLIRRKDDDPGDDLLSSLVVTRMRTGELTPALLVETAMTLLVAGHETTTNQLALGTLVLLRNPDQLAVVRDSDDPARVASAVEELLRYLSITQNGLSRVATEDVEIAGQLVRAGEGVIVPNASGNRDAAAFRDPDRFDVGRPDVRGHLAFGYGTHQCLGQNLARKELQLAYPALLRRFPGLRTTLPDEDIRFKHDMIAYGVHELPVTW</sequence>
<dbReference type="GO" id="GO:0004497">
    <property type="term" value="F:monooxygenase activity"/>
    <property type="evidence" value="ECO:0007669"/>
    <property type="project" value="UniProtKB-KW"/>
</dbReference>
<dbReference type="Proteomes" id="UP000288351">
    <property type="component" value="Unassembled WGS sequence"/>
</dbReference>
<dbReference type="eggNOG" id="COG2124">
    <property type="taxonomic scope" value="Bacteria"/>
</dbReference>
<dbReference type="STRING" id="68570.DC74_8138"/>
<dbReference type="PANTHER" id="PTHR46696">
    <property type="entry name" value="P450, PUTATIVE (EUROFUNG)-RELATED"/>
    <property type="match status" value="1"/>
</dbReference>
<dbReference type="InterPro" id="IPR036396">
    <property type="entry name" value="Cyt_P450_sf"/>
</dbReference>
<dbReference type="CDD" id="cd11030">
    <property type="entry name" value="CYP105-like"/>
    <property type="match status" value="1"/>
</dbReference>
<dbReference type="GO" id="GO:0016705">
    <property type="term" value="F:oxidoreductase activity, acting on paired donors, with incorporation or reduction of molecular oxygen"/>
    <property type="evidence" value="ECO:0007669"/>
    <property type="project" value="InterPro"/>
</dbReference>
<dbReference type="AlphaFoldDB" id="A0A059WL58"/>
<name>A0A059WL58_STRNR</name>
<reference evidence="8 9" key="1">
    <citation type="journal article" date="2019" name="Microbiol. Resour. Announc.">
        <title>Draft Genome Sequence of the Most Traditional epsilon-Poly-l-Lysine Producer, Streptomyces albulus NBRC14147.</title>
        <authorList>
            <person name="Yamanaka K."/>
            <person name="Hamano Y."/>
        </authorList>
    </citation>
    <scope>NUCLEOTIDE SEQUENCE [LARGE SCALE GENOMIC DNA]</scope>
    <source>
        <strain evidence="8 9">NBRC 14147</strain>
    </source>
</reference>
<accession>A0A059WL58</accession>
<dbReference type="PRINTS" id="PR00385">
    <property type="entry name" value="P450"/>
</dbReference>
<gene>
    <name evidence="8" type="ORF">SALB_00067</name>
</gene>
<comment type="caution">
    <text evidence="8">The sequence shown here is derived from an EMBL/GenBank/DDBJ whole genome shotgun (WGS) entry which is preliminary data.</text>
</comment>
<proteinExistence type="inferred from homology"/>
<keyword evidence="3 7" id="KW-0479">Metal-binding</keyword>
<dbReference type="EMBL" id="BHXC01000001">
    <property type="protein sequence ID" value="GCB87416.1"/>
    <property type="molecule type" value="Genomic_DNA"/>
</dbReference>
<dbReference type="PANTHER" id="PTHR46696:SF1">
    <property type="entry name" value="CYTOCHROME P450 YJIB-RELATED"/>
    <property type="match status" value="1"/>
</dbReference>
<evidence type="ECO:0000256" key="7">
    <source>
        <dbReference type="RuleBase" id="RU000461"/>
    </source>
</evidence>
<comment type="similarity">
    <text evidence="1 7">Belongs to the cytochrome P450 family.</text>
</comment>
<keyword evidence="6 7" id="KW-0503">Monooxygenase</keyword>
<evidence type="ECO:0000313" key="8">
    <source>
        <dbReference type="EMBL" id="GCB87416.1"/>
    </source>
</evidence>
<organism evidence="8 9">
    <name type="scientific">Streptomyces noursei</name>
    <name type="common">Streptomyces albulus</name>
    <dbReference type="NCBI Taxonomy" id="1971"/>
    <lineage>
        <taxon>Bacteria</taxon>
        <taxon>Bacillati</taxon>
        <taxon>Actinomycetota</taxon>
        <taxon>Actinomycetes</taxon>
        <taxon>Kitasatosporales</taxon>
        <taxon>Streptomycetaceae</taxon>
        <taxon>Streptomyces</taxon>
    </lineage>
</organism>
<evidence type="ECO:0000256" key="2">
    <source>
        <dbReference type="ARBA" id="ARBA00022617"/>
    </source>
</evidence>
<keyword evidence="4 7" id="KW-0560">Oxidoreductase</keyword>
<evidence type="ECO:0000256" key="3">
    <source>
        <dbReference type="ARBA" id="ARBA00022723"/>
    </source>
</evidence>
<dbReference type="PROSITE" id="PS00086">
    <property type="entry name" value="CYTOCHROME_P450"/>
    <property type="match status" value="1"/>
</dbReference>
<dbReference type="InterPro" id="IPR001128">
    <property type="entry name" value="Cyt_P450"/>
</dbReference>
<dbReference type="SUPFAM" id="SSF48264">
    <property type="entry name" value="Cytochrome P450"/>
    <property type="match status" value="1"/>
</dbReference>
<dbReference type="InterPro" id="IPR017972">
    <property type="entry name" value="Cyt_P450_CS"/>
</dbReference>
<dbReference type="PRINTS" id="PR00359">
    <property type="entry name" value="BP450"/>
</dbReference>
<dbReference type="RefSeq" id="WP_016573867.1">
    <property type="nucleotide sequence ID" value="NZ_BHXC01000001.1"/>
</dbReference>
<evidence type="ECO:0000256" key="4">
    <source>
        <dbReference type="ARBA" id="ARBA00023002"/>
    </source>
</evidence>
<evidence type="ECO:0000256" key="6">
    <source>
        <dbReference type="ARBA" id="ARBA00023033"/>
    </source>
</evidence>
<evidence type="ECO:0000256" key="5">
    <source>
        <dbReference type="ARBA" id="ARBA00023004"/>
    </source>
</evidence>
<dbReference type="FunFam" id="1.10.630.10:FF:000018">
    <property type="entry name" value="Cytochrome P450 monooxygenase"/>
    <property type="match status" value="1"/>
</dbReference>
<dbReference type="Gene3D" id="1.10.630.10">
    <property type="entry name" value="Cytochrome P450"/>
    <property type="match status" value="1"/>
</dbReference>
<keyword evidence="2 7" id="KW-0349">Heme</keyword>
<protein>
    <submittedName>
        <fullName evidence="8">Cytochrome P450</fullName>
    </submittedName>
</protein>
<evidence type="ECO:0000256" key="1">
    <source>
        <dbReference type="ARBA" id="ARBA00010617"/>
    </source>
</evidence>